<name>A0A381DKH5_9BACT</name>
<accession>A0A381DKH5</accession>
<dbReference type="EMBL" id="UFVD01000001">
    <property type="protein sequence ID" value="SUX11057.1"/>
    <property type="molecule type" value="Genomic_DNA"/>
</dbReference>
<evidence type="ECO:0000313" key="1">
    <source>
        <dbReference type="EMBL" id="SUX11057.1"/>
    </source>
</evidence>
<dbReference type="AlphaFoldDB" id="A0A381DKH5"/>
<evidence type="ECO:0000313" key="2">
    <source>
        <dbReference type="Proteomes" id="UP000254920"/>
    </source>
</evidence>
<keyword evidence="2" id="KW-1185">Reference proteome</keyword>
<organism evidence="1 2">
    <name type="scientific">Campylobacter sputorum subsp. sputorum</name>
    <dbReference type="NCBI Taxonomy" id="32024"/>
    <lineage>
        <taxon>Bacteria</taxon>
        <taxon>Pseudomonadati</taxon>
        <taxon>Campylobacterota</taxon>
        <taxon>Epsilonproteobacteria</taxon>
        <taxon>Campylobacterales</taxon>
        <taxon>Campylobacteraceae</taxon>
        <taxon>Campylobacter</taxon>
    </lineage>
</organism>
<protein>
    <submittedName>
        <fullName evidence="1">Putative helix-turn-helix containsing protein</fullName>
    </submittedName>
</protein>
<dbReference type="STRING" id="32024.GCA_000788295_01694"/>
<gene>
    <name evidence="1" type="ORF">NCTC12475_01272</name>
</gene>
<dbReference type="Proteomes" id="UP000254920">
    <property type="component" value="Unassembled WGS sequence"/>
</dbReference>
<proteinExistence type="predicted"/>
<sequence length="354" mass="41516">MFYQNPPKISKFYDRKISIDSDKFILKGAINSGKTTLLKEWLLRNGNDDEILYVNFDDIRCDEKYIKENLSNFILTHKGLKAIALDGVKIDFDLDFVNLKVGCATKSNELKFKNYDEIYVNNLDFEEFMLFYKKKFDIRTMFSSFINYGNGTGSVFYDINDITIFLQNILKSNLDKTQIEILKQCCELTNKTFSANGIYKFLKESMKISKDRVYETIFKFENEKYINLLPKINQPNGAKKIYMSDFAMISALNVNKNFQTIFSNIVYCELLKLKKEFFYENDIDFFIPDLNLGILCIPFRQSDLIFLKFKKLINKLKYLNIIKLIVISMSNQGLLEIEGIKCEIIPFWQFSASL</sequence>
<reference evidence="1 2" key="1">
    <citation type="submission" date="2018-06" db="EMBL/GenBank/DDBJ databases">
        <authorList>
            <consortium name="Pathogen Informatics"/>
            <person name="Doyle S."/>
        </authorList>
    </citation>
    <scope>NUCLEOTIDE SEQUENCE [LARGE SCALE GENOMIC DNA]</scope>
    <source>
        <strain evidence="1 2">NCTC12475</strain>
    </source>
</reference>